<keyword evidence="8" id="KW-1185">Reference proteome</keyword>
<dbReference type="SUPFAM" id="SSF63999">
    <property type="entry name" value="Thiamin pyrophosphokinase, catalytic domain"/>
    <property type="match status" value="1"/>
</dbReference>
<protein>
    <recommendedName>
        <fullName evidence="5">Thiamine diphosphokinase</fullName>
        <ecNumber evidence="5">2.7.6.2</ecNumber>
    </recommendedName>
</protein>
<reference evidence="7 8" key="1">
    <citation type="submission" date="2019-12" db="EMBL/GenBank/DDBJ databases">
        <title>Litoreibacter badius sp. nov., a novel bacteriochlorophyll a-containing bacterium in the genus Litoreibacter.</title>
        <authorList>
            <person name="Kanamuro M."/>
            <person name="Takabe Y."/>
            <person name="Mori K."/>
            <person name="Takaichi S."/>
            <person name="Hanada S."/>
        </authorList>
    </citation>
    <scope>NUCLEOTIDE SEQUENCE [LARGE SCALE GENOMIC DNA]</scope>
    <source>
        <strain evidence="7 8">K6</strain>
    </source>
</reference>
<evidence type="ECO:0000313" key="7">
    <source>
        <dbReference type="EMBL" id="GFE65927.1"/>
    </source>
</evidence>
<dbReference type="GO" id="GO:0009229">
    <property type="term" value="P:thiamine diphosphate biosynthetic process"/>
    <property type="evidence" value="ECO:0007669"/>
    <property type="project" value="InterPro"/>
</dbReference>
<dbReference type="SUPFAM" id="SSF63862">
    <property type="entry name" value="Thiamin pyrophosphokinase, substrate-binding domain"/>
    <property type="match status" value="1"/>
</dbReference>
<dbReference type="CDD" id="cd07995">
    <property type="entry name" value="TPK"/>
    <property type="match status" value="1"/>
</dbReference>
<evidence type="ECO:0000256" key="2">
    <source>
        <dbReference type="ARBA" id="ARBA00022741"/>
    </source>
</evidence>
<dbReference type="InterPro" id="IPR006282">
    <property type="entry name" value="Thi_PPkinase"/>
</dbReference>
<keyword evidence="1" id="KW-0808">Transferase</keyword>
<comment type="caution">
    <text evidence="7">The sequence shown here is derived from an EMBL/GenBank/DDBJ whole genome shotgun (WGS) entry which is preliminary data.</text>
</comment>
<organism evidence="7 8">
    <name type="scientific">Litoreibacter roseus</name>
    <dbReference type="NCBI Taxonomy" id="2601869"/>
    <lineage>
        <taxon>Bacteria</taxon>
        <taxon>Pseudomonadati</taxon>
        <taxon>Pseudomonadota</taxon>
        <taxon>Alphaproteobacteria</taxon>
        <taxon>Rhodobacterales</taxon>
        <taxon>Roseobacteraceae</taxon>
        <taxon>Litoreibacter</taxon>
    </lineage>
</organism>
<keyword evidence="4" id="KW-0067">ATP-binding</keyword>
<dbReference type="InterPro" id="IPR036759">
    <property type="entry name" value="TPK_catalytic_sf"/>
</dbReference>
<evidence type="ECO:0000256" key="4">
    <source>
        <dbReference type="ARBA" id="ARBA00022840"/>
    </source>
</evidence>
<dbReference type="Proteomes" id="UP000436822">
    <property type="component" value="Unassembled WGS sequence"/>
</dbReference>
<name>A0A6N6JJ01_9RHOB</name>
<dbReference type="OrthoDB" id="7057856at2"/>
<proteinExistence type="predicted"/>
<feature type="domain" description="Thiamin pyrophosphokinase thiamin-binding" evidence="6">
    <location>
        <begin position="130"/>
        <end position="202"/>
    </location>
</feature>
<dbReference type="PANTHER" id="PTHR41299">
    <property type="entry name" value="THIAMINE PYROPHOSPHOKINASE"/>
    <property type="match status" value="1"/>
</dbReference>
<dbReference type="RefSeq" id="WP_159808482.1">
    <property type="nucleotide sequence ID" value="NZ_BLJE01000003.1"/>
</dbReference>
<dbReference type="PANTHER" id="PTHR41299:SF1">
    <property type="entry name" value="THIAMINE PYROPHOSPHOKINASE"/>
    <property type="match status" value="1"/>
</dbReference>
<dbReference type="Pfam" id="PF04263">
    <property type="entry name" value="TPK_catalytic"/>
    <property type="match status" value="1"/>
</dbReference>
<dbReference type="NCBIfam" id="TIGR01378">
    <property type="entry name" value="thi_PPkinase"/>
    <property type="match status" value="1"/>
</dbReference>
<evidence type="ECO:0000256" key="1">
    <source>
        <dbReference type="ARBA" id="ARBA00022679"/>
    </source>
</evidence>
<dbReference type="SMART" id="SM00983">
    <property type="entry name" value="TPK_B1_binding"/>
    <property type="match status" value="1"/>
</dbReference>
<dbReference type="GO" id="GO:0004788">
    <property type="term" value="F:thiamine diphosphokinase activity"/>
    <property type="evidence" value="ECO:0007669"/>
    <property type="project" value="UniProtKB-UniRule"/>
</dbReference>
<dbReference type="InterPro" id="IPR053149">
    <property type="entry name" value="TPK"/>
</dbReference>
<dbReference type="InterPro" id="IPR007373">
    <property type="entry name" value="Thiamin_PyroPKinase_B1-bd"/>
</dbReference>
<dbReference type="GO" id="GO:0006772">
    <property type="term" value="P:thiamine metabolic process"/>
    <property type="evidence" value="ECO:0007669"/>
    <property type="project" value="UniProtKB-UniRule"/>
</dbReference>
<dbReference type="AlphaFoldDB" id="A0A6N6JJ01"/>
<sequence>MYDKIVQTDMFLTLLGGAPTQSCHVQQVIDIAPILVAADGGADTALKAGHTPRAVIGDMDSISPDAKLKIPSEALHFIAEQDSTDFEKCLRRITAPLILAVGFTGARLDHELAVCTALVRHPEQTCVLVGDTDICFLAPLTFEIDLPMGTRFSLFPMGQVKGQGEGLKYDITGLSFAPWSQIGTSNETTGLVKLSFDQRFMLVLLPRAYLGAVIKALVPDAIP</sequence>
<evidence type="ECO:0000256" key="3">
    <source>
        <dbReference type="ARBA" id="ARBA00022777"/>
    </source>
</evidence>
<dbReference type="GO" id="GO:0005524">
    <property type="term" value="F:ATP binding"/>
    <property type="evidence" value="ECO:0007669"/>
    <property type="project" value="UniProtKB-KW"/>
</dbReference>
<dbReference type="GO" id="GO:0030975">
    <property type="term" value="F:thiamine binding"/>
    <property type="evidence" value="ECO:0007669"/>
    <property type="project" value="InterPro"/>
</dbReference>
<evidence type="ECO:0000256" key="5">
    <source>
        <dbReference type="NCBIfam" id="TIGR01378"/>
    </source>
</evidence>
<evidence type="ECO:0000313" key="8">
    <source>
        <dbReference type="Proteomes" id="UP000436822"/>
    </source>
</evidence>
<gene>
    <name evidence="7" type="ORF">KIN_30010</name>
</gene>
<dbReference type="EC" id="2.7.6.2" evidence="5"/>
<dbReference type="InterPro" id="IPR007371">
    <property type="entry name" value="TPK_catalytic"/>
</dbReference>
<keyword evidence="2" id="KW-0547">Nucleotide-binding</keyword>
<dbReference type="InterPro" id="IPR036371">
    <property type="entry name" value="TPK_B1-bd_sf"/>
</dbReference>
<dbReference type="Gene3D" id="3.40.50.10240">
    <property type="entry name" value="Thiamin pyrophosphokinase, catalytic domain"/>
    <property type="match status" value="1"/>
</dbReference>
<keyword evidence="3 7" id="KW-0418">Kinase</keyword>
<accession>A0A6N6JJ01</accession>
<dbReference type="GO" id="GO:0016301">
    <property type="term" value="F:kinase activity"/>
    <property type="evidence" value="ECO:0007669"/>
    <property type="project" value="UniProtKB-KW"/>
</dbReference>
<dbReference type="EMBL" id="BLJE01000003">
    <property type="protein sequence ID" value="GFE65927.1"/>
    <property type="molecule type" value="Genomic_DNA"/>
</dbReference>
<evidence type="ECO:0000259" key="6">
    <source>
        <dbReference type="SMART" id="SM00983"/>
    </source>
</evidence>